<feature type="active site" description="Proton donor" evidence="6">
    <location>
        <position position="176"/>
    </location>
</feature>
<keyword evidence="4 8" id="KW-0378">Hydrolase</keyword>
<comment type="similarity">
    <text evidence="2 8">Belongs to the glycosyl hydrolase 1 family.</text>
</comment>
<dbReference type="GO" id="GO:0030245">
    <property type="term" value="P:cellulose catabolic process"/>
    <property type="evidence" value="ECO:0007669"/>
    <property type="project" value="InterPro"/>
</dbReference>
<feature type="binding site" evidence="7">
    <location>
        <position position="429"/>
    </location>
    <ligand>
        <name>substrate</name>
    </ligand>
</feature>
<evidence type="ECO:0000256" key="7">
    <source>
        <dbReference type="PIRSR" id="PIRSR617736-2"/>
    </source>
</evidence>
<feature type="binding site" evidence="7">
    <location>
        <begin position="436"/>
        <end position="437"/>
    </location>
    <ligand>
        <name>substrate</name>
    </ligand>
</feature>
<name>A0AAD4T6Y8_9MAGN</name>
<evidence type="ECO:0000256" key="8">
    <source>
        <dbReference type="RuleBase" id="RU361175"/>
    </source>
</evidence>
<dbReference type="Pfam" id="PF00232">
    <property type="entry name" value="Glyco_hydro_1"/>
    <property type="match status" value="1"/>
</dbReference>
<feature type="active site" description="Nucleophile" evidence="6">
    <location>
        <position position="380"/>
    </location>
</feature>
<dbReference type="PANTHER" id="PTHR10353:SF310">
    <property type="entry name" value="BETA-GLUCOSIDASE 42"/>
    <property type="match status" value="1"/>
</dbReference>
<evidence type="ECO:0000313" key="9">
    <source>
        <dbReference type="EMBL" id="KAI3940732.1"/>
    </source>
</evidence>
<keyword evidence="5 8" id="KW-0326">Glycosidase</keyword>
<evidence type="ECO:0000256" key="6">
    <source>
        <dbReference type="PIRSR" id="PIRSR617736-1"/>
    </source>
</evidence>
<dbReference type="InterPro" id="IPR017736">
    <property type="entry name" value="Glyco_hydro_1_beta-glucosidase"/>
</dbReference>
<feature type="binding site" evidence="7">
    <location>
        <position position="28"/>
    </location>
    <ligand>
        <name>substrate</name>
    </ligand>
</feature>
<dbReference type="Proteomes" id="UP001202328">
    <property type="component" value="Unassembled WGS sequence"/>
</dbReference>
<dbReference type="EC" id="3.2.1.21" evidence="3 8"/>
<dbReference type="PROSITE" id="PS00653">
    <property type="entry name" value="GLYCOSYL_HYDROL_F1_2"/>
    <property type="match status" value="1"/>
</dbReference>
<evidence type="ECO:0000313" key="10">
    <source>
        <dbReference type="Proteomes" id="UP001202328"/>
    </source>
</evidence>
<feature type="binding site" evidence="7">
    <location>
        <position position="130"/>
    </location>
    <ligand>
        <name>substrate</name>
    </ligand>
</feature>
<dbReference type="FunFam" id="3.20.20.80:FF:000022">
    <property type="entry name" value="Beta-glucosidase 11"/>
    <property type="match status" value="1"/>
</dbReference>
<dbReference type="AlphaFoldDB" id="A0AAD4T6Y8"/>
<dbReference type="EMBL" id="JAJJMB010005117">
    <property type="protein sequence ID" value="KAI3940732.1"/>
    <property type="molecule type" value="Genomic_DNA"/>
</dbReference>
<dbReference type="InterPro" id="IPR017853">
    <property type="entry name" value="GH"/>
</dbReference>
<protein>
    <recommendedName>
        <fullName evidence="3 8">Beta-glucosidase</fullName>
        <ecNumber evidence="3 8">3.2.1.21</ecNumber>
    </recommendedName>
</protein>
<dbReference type="SUPFAM" id="SSF51445">
    <property type="entry name" value="(Trans)glycosidases"/>
    <property type="match status" value="1"/>
</dbReference>
<dbReference type="Gene3D" id="3.20.20.80">
    <property type="entry name" value="Glycosidases"/>
    <property type="match status" value="1"/>
</dbReference>
<proteinExistence type="inferred from homology"/>
<organism evidence="9 10">
    <name type="scientific">Papaver atlanticum</name>
    <dbReference type="NCBI Taxonomy" id="357466"/>
    <lineage>
        <taxon>Eukaryota</taxon>
        <taxon>Viridiplantae</taxon>
        <taxon>Streptophyta</taxon>
        <taxon>Embryophyta</taxon>
        <taxon>Tracheophyta</taxon>
        <taxon>Spermatophyta</taxon>
        <taxon>Magnoliopsida</taxon>
        <taxon>Ranunculales</taxon>
        <taxon>Papaveraceae</taxon>
        <taxon>Papaveroideae</taxon>
        <taxon>Papaver</taxon>
    </lineage>
</organism>
<dbReference type="GO" id="GO:0008422">
    <property type="term" value="F:beta-glucosidase activity"/>
    <property type="evidence" value="ECO:0007669"/>
    <property type="project" value="UniProtKB-EC"/>
</dbReference>
<dbReference type="InterPro" id="IPR033132">
    <property type="entry name" value="GH_1_N_CS"/>
</dbReference>
<comment type="catalytic activity">
    <reaction evidence="1 8">
        <text>Hydrolysis of terminal, non-reducing beta-D-glucosyl residues with release of beta-D-glucose.</text>
        <dbReference type="EC" id="3.2.1.21"/>
    </reaction>
</comment>
<dbReference type="PRINTS" id="PR00131">
    <property type="entry name" value="GLHYDRLASE1"/>
</dbReference>
<evidence type="ECO:0000256" key="2">
    <source>
        <dbReference type="ARBA" id="ARBA00010838"/>
    </source>
</evidence>
<feature type="binding site" evidence="7">
    <location>
        <position position="175"/>
    </location>
    <ligand>
        <name>substrate</name>
    </ligand>
</feature>
<dbReference type="PANTHER" id="PTHR10353">
    <property type="entry name" value="GLYCOSYL HYDROLASE"/>
    <property type="match status" value="1"/>
</dbReference>
<comment type="caution">
    <text evidence="9">The sequence shown here is derived from an EMBL/GenBank/DDBJ whole genome shotgun (WGS) entry which is preliminary data.</text>
</comment>
<accession>A0AAD4T6Y8</accession>
<sequence length="544" mass="62629">MGKEISEGVSRKDFPSDFQFGVATSAYQIEGACNEGGKGESIWDVFTRSEGKIIDGSNGDIAVDQYHLYKEDVELMSKLGFGAYRFSVSWTRIFPDGLGTQANDEGIAYYNNLINALLDKGIQPHITLYHWDLPNHLHESFGGWLSDKIVNYFAIYAETCFESFGDRVKHWITLNEPHQFAVHGYDVGTQAPGRSENPSTEPYVVGHHLLLAHATAVSIYKKKFKAQQGGEIGIAVDCEWAVPFSDKMEDKLAAARSLDFHFGWYLDPIYFGDYPKTMREKLGDRLPKFSDEDRELLRNSIDFLGINQYTTRLIAYATTSPDPGHFYQDQQIERIVKYPGGEAIGEKAASEWLYIVPWGMRSVLNYVAQKYQNPKIYITETGMDDEEDPKALLHEMLDDKKRIEYYKEYLAAVAQAVKDGVDVRGFFAWSFLDNFEWDQGYTKRFGIVYVDYKHGLRRHPKSSALWFSRFLKDDAGERRNTDIRANPLLRRFIYWVLEVLQYFRVDKFMHTCIFENYKKSGPVKDLGPSKWKMDSFQEEVPSLV</sequence>
<evidence type="ECO:0000256" key="5">
    <source>
        <dbReference type="ARBA" id="ARBA00023295"/>
    </source>
</evidence>
<dbReference type="NCBIfam" id="TIGR03356">
    <property type="entry name" value="BGL"/>
    <property type="match status" value="1"/>
</dbReference>
<feature type="binding site" evidence="7">
    <location>
        <position position="309"/>
    </location>
    <ligand>
        <name>substrate</name>
    </ligand>
</feature>
<evidence type="ECO:0000256" key="3">
    <source>
        <dbReference type="ARBA" id="ARBA00012744"/>
    </source>
</evidence>
<reference evidence="9" key="1">
    <citation type="submission" date="2022-04" db="EMBL/GenBank/DDBJ databases">
        <title>A functionally conserved STORR gene fusion in Papaver species that diverged 16.8 million years ago.</title>
        <authorList>
            <person name="Catania T."/>
        </authorList>
    </citation>
    <scope>NUCLEOTIDE SEQUENCE</scope>
    <source>
        <strain evidence="9">S-188037</strain>
    </source>
</reference>
<keyword evidence="10" id="KW-1185">Reference proteome</keyword>
<dbReference type="InterPro" id="IPR001360">
    <property type="entry name" value="Glyco_hydro_1"/>
</dbReference>
<evidence type="ECO:0000256" key="4">
    <source>
        <dbReference type="ARBA" id="ARBA00022801"/>
    </source>
</evidence>
<evidence type="ECO:0000256" key="1">
    <source>
        <dbReference type="ARBA" id="ARBA00000448"/>
    </source>
</evidence>
<gene>
    <name evidence="9" type="ORF">MKW98_030051</name>
</gene>